<sequence length="197" mass="21577">MNLPLFPLNTLLYPGCMLDLQIFEPRYLDMVARCMKAGEGFGVVRIVEGLEVGPAASAFAAIGCEALIRDWEQRPNGLLGIRVEGGRRFSVMESGVQPDQLTLAEVDWLPEPENPSLGEDYPDLVALLEALGEHPMVEALGMRGAASGLSDLAYRLAYLLPFKPEQKLLLLQTDLAEARLALIQELLEQMQDGAPVD</sequence>
<dbReference type="RefSeq" id="WP_386365337.1">
    <property type="nucleotide sequence ID" value="NZ_JBHRXZ010000022.1"/>
</dbReference>
<comment type="caution">
    <text evidence="2">The sequence shown here is derived from an EMBL/GenBank/DDBJ whole genome shotgun (WGS) entry which is preliminary data.</text>
</comment>
<dbReference type="Pfam" id="PF02190">
    <property type="entry name" value="LON_substr_bdg"/>
    <property type="match status" value="1"/>
</dbReference>
<dbReference type="SMART" id="SM00464">
    <property type="entry name" value="LON"/>
    <property type="match status" value="1"/>
</dbReference>
<evidence type="ECO:0000313" key="3">
    <source>
        <dbReference type="Proteomes" id="UP001595630"/>
    </source>
</evidence>
<dbReference type="EMBL" id="JBHRXZ010000022">
    <property type="protein sequence ID" value="MFC3608630.1"/>
    <property type="molecule type" value="Genomic_DNA"/>
</dbReference>
<organism evidence="2 3">
    <name type="scientific">Stutzerimonas tarimensis</name>
    <dbReference type="NCBI Taxonomy" id="1507735"/>
    <lineage>
        <taxon>Bacteria</taxon>
        <taxon>Pseudomonadati</taxon>
        <taxon>Pseudomonadota</taxon>
        <taxon>Gammaproteobacteria</taxon>
        <taxon>Pseudomonadales</taxon>
        <taxon>Pseudomonadaceae</taxon>
        <taxon>Stutzerimonas</taxon>
    </lineage>
</organism>
<reference evidence="3" key="1">
    <citation type="journal article" date="2019" name="Int. J. Syst. Evol. Microbiol.">
        <title>The Global Catalogue of Microorganisms (GCM) 10K type strain sequencing project: providing services to taxonomists for standard genome sequencing and annotation.</title>
        <authorList>
            <consortium name="The Broad Institute Genomics Platform"/>
            <consortium name="The Broad Institute Genome Sequencing Center for Infectious Disease"/>
            <person name="Wu L."/>
            <person name="Ma J."/>
        </authorList>
    </citation>
    <scope>NUCLEOTIDE SEQUENCE [LARGE SCALE GENOMIC DNA]</scope>
    <source>
        <strain evidence="3">KCTC 42447</strain>
    </source>
</reference>
<dbReference type="PROSITE" id="PS51787">
    <property type="entry name" value="LON_N"/>
    <property type="match status" value="1"/>
</dbReference>
<keyword evidence="3" id="KW-1185">Reference proteome</keyword>
<dbReference type="PANTHER" id="PTHR46732">
    <property type="entry name" value="ATP-DEPENDENT PROTEASE LA (LON) DOMAIN PROTEIN"/>
    <property type="match status" value="1"/>
</dbReference>
<dbReference type="InterPro" id="IPR046336">
    <property type="entry name" value="Lon_prtase_N_sf"/>
</dbReference>
<dbReference type="Gene3D" id="2.30.130.40">
    <property type="entry name" value="LON domain-like"/>
    <property type="match status" value="1"/>
</dbReference>
<gene>
    <name evidence="2" type="ORF">ACFOMF_12650</name>
</gene>
<dbReference type="SUPFAM" id="SSF88697">
    <property type="entry name" value="PUA domain-like"/>
    <property type="match status" value="1"/>
</dbReference>
<dbReference type="InterPro" id="IPR003111">
    <property type="entry name" value="Lon_prtase_N"/>
</dbReference>
<name>A0ABV7T635_9GAMM</name>
<dbReference type="InterPro" id="IPR015947">
    <property type="entry name" value="PUA-like_sf"/>
</dbReference>
<feature type="domain" description="Lon N-terminal" evidence="1">
    <location>
        <begin position="1"/>
        <end position="191"/>
    </location>
</feature>
<accession>A0ABV7T635</accession>
<dbReference type="Proteomes" id="UP001595630">
    <property type="component" value="Unassembled WGS sequence"/>
</dbReference>
<protein>
    <submittedName>
        <fullName evidence="2">LON peptidase substrate-binding domain-containing protein</fullName>
    </submittedName>
</protein>
<evidence type="ECO:0000313" key="2">
    <source>
        <dbReference type="EMBL" id="MFC3608630.1"/>
    </source>
</evidence>
<dbReference type="PANTHER" id="PTHR46732:SF8">
    <property type="entry name" value="ATP-DEPENDENT PROTEASE LA (LON) DOMAIN PROTEIN"/>
    <property type="match status" value="1"/>
</dbReference>
<proteinExistence type="predicted"/>
<evidence type="ECO:0000259" key="1">
    <source>
        <dbReference type="PROSITE" id="PS51787"/>
    </source>
</evidence>